<dbReference type="EMBL" id="UFAJ01000341">
    <property type="protein sequence ID" value="SSD60383.1"/>
    <property type="molecule type" value="Genomic_DNA"/>
</dbReference>
<evidence type="ECO:0000313" key="3">
    <source>
        <dbReference type="EMBL" id="SSD60383.1"/>
    </source>
</evidence>
<dbReference type="Pfam" id="PF05670">
    <property type="entry name" value="NFACT-R_1"/>
    <property type="match status" value="1"/>
</dbReference>
<dbReference type="AlphaFoldDB" id="A0A376B6S2"/>
<feature type="domain" description="NFACT RNA-binding" evidence="2">
    <location>
        <begin position="1"/>
        <end position="117"/>
    </location>
</feature>
<organism evidence="3 4">
    <name type="scientific">Saccharomycodes ludwigii</name>
    <dbReference type="NCBI Taxonomy" id="36035"/>
    <lineage>
        <taxon>Eukaryota</taxon>
        <taxon>Fungi</taxon>
        <taxon>Dikarya</taxon>
        <taxon>Ascomycota</taxon>
        <taxon>Saccharomycotina</taxon>
        <taxon>Saccharomycetes</taxon>
        <taxon>Saccharomycodales</taxon>
        <taxon>Saccharomycodaceae</taxon>
        <taxon>Saccharomycodes</taxon>
    </lineage>
</organism>
<dbReference type="InterPro" id="IPR039730">
    <property type="entry name" value="Jlp2/Ccd25"/>
</dbReference>
<dbReference type="InterPro" id="IPR008532">
    <property type="entry name" value="NFACT_RNA-bd"/>
</dbReference>
<dbReference type="Proteomes" id="UP000262825">
    <property type="component" value="Unassembled WGS sequence"/>
</dbReference>
<sequence>MVYFYQSLHEENTTHPYWLITGKDKFENDLLIKYGYRESNMIWFHADKYSSGHIYLKLHDKDKGIDDIPKDVLLDVLQLCKSSSIHGNKLPECRIIYTPWYNLKKSGTMNPGEVSFKSTRFVQRIMCYQRNQKILNRLQKTRVEVDDLHSIVQESNYFKSVQCLLSAAKASKDPDFLLDYVKKNKDFLIEQEKLKKVRKKQKKREEQESL</sequence>
<evidence type="ECO:0000259" key="2">
    <source>
        <dbReference type="Pfam" id="PF05670"/>
    </source>
</evidence>
<dbReference type="VEuPathDB" id="FungiDB:SCODWIG_02144"/>
<evidence type="ECO:0000256" key="1">
    <source>
        <dbReference type="ARBA" id="ARBA00008998"/>
    </source>
</evidence>
<dbReference type="PANTHER" id="PTHR13049">
    <property type="entry name" value="DUF814-RELATED"/>
    <property type="match status" value="1"/>
</dbReference>
<comment type="similarity">
    <text evidence="1">Belongs to the CCDC25 family.</text>
</comment>
<accession>A0A376B6S2</accession>
<name>A0A376B6S2_9ASCO</name>
<proteinExistence type="inferred from homology"/>
<evidence type="ECO:0000313" key="4">
    <source>
        <dbReference type="Proteomes" id="UP000262825"/>
    </source>
</evidence>
<keyword evidence="4" id="KW-1185">Reference proteome</keyword>
<gene>
    <name evidence="3" type="ORF">SCODWIG_02144</name>
</gene>
<dbReference type="PANTHER" id="PTHR13049:SF2">
    <property type="entry name" value="COILED-COIL DOMAIN-CONTAINING PROTEIN 25"/>
    <property type="match status" value="1"/>
</dbReference>
<reference evidence="4" key="1">
    <citation type="submission" date="2018-06" db="EMBL/GenBank/DDBJ databases">
        <authorList>
            <person name="Guldener U."/>
        </authorList>
    </citation>
    <scope>NUCLEOTIDE SEQUENCE [LARGE SCALE GENOMIC DNA]</scope>
    <source>
        <strain evidence="4">UTAD17</strain>
    </source>
</reference>
<protein>
    <submittedName>
        <fullName evidence="3">Related to Protein JLP2</fullName>
    </submittedName>
</protein>